<dbReference type="HOGENOM" id="CLU_023205_0_1_1"/>
<evidence type="ECO:0000256" key="6">
    <source>
        <dbReference type="ARBA" id="ARBA00049485"/>
    </source>
</evidence>
<dbReference type="InterPro" id="IPR036812">
    <property type="entry name" value="NAD(P)_OxRdtase_dom_sf"/>
</dbReference>
<accession>A0A017S293</accession>
<proteinExistence type="inferred from homology"/>
<evidence type="ECO:0000313" key="12">
    <source>
        <dbReference type="Proteomes" id="UP000019804"/>
    </source>
</evidence>
<organism evidence="11 12">
    <name type="scientific">Aspergillus ruber (strain CBS 135680)</name>
    <dbReference type="NCBI Taxonomy" id="1388766"/>
    <lineage>
        <taxon>Eukaryota</taxon>
        <taxon>Fungi</taxon>
        <taxon>Dikarya</taxon>
        <taxon>Ascomycota</taxon>
        <taxon>Pezizomycotina</taxon>
        <taxon>Eurotiomycetes</taxon>
        <taxon>Eurotiomycetidae</taxon>
        <taxon>Eurotiales</taxon>
        <taxon>Aspergillaceae</taxon>
        <taxon>Aspergillus</taxon>
        <taxon>Aspergillus subgen. Aspergillus</taxon>
    </lineage>
</organism>
<dbReference type="EC" id="1.1.1.307" evidence="2"/>
<evidence type="ECO:0000256" key="5">
    <source>
        <dbReference type="ARBA" id="ARBA00047534"/>
    </source>
</evidence>
<feature type="binding site" evidence="8">
    <location>
        <position position="112"/>
    </location>
    <ligand>
        <name>substrate</name>
    </ligand>
</feature>
<feature type="site" description="Lowers pKa of active site Tyr" evidence="9">
    <location>
        <position position="79"/>
    </location>
</feature>
<name>A0A017S293_ASPRC</name>
<evidence type="ECO:0000259" key="10">
    <source>
        <dbReference type="Pfam" id="PF00248"/>
    </source>
</evidence>
<dbReference type="GeneID" id="63698237"/>
<dbReference type="InterPro" id="IPR020471">
    <property type="entry name" value="AKR"/>
</dbReference>
<dbReference type="Proteomes" id="UP000019804">
    <property type="component" value="Unassembled WGS sequence"/>
</dbReference>
<dbReference type="RefSeq" id="XP_040634454.1">
    <property type="nucleotide sequence ID" value="XM_040783113.1"/>
</dbReference>
<dbReference type="PROSITE" id="PS00062">
    <property type="entry name" value="ALDOKETO_REDUCTASE_2"/>
    <property type="match status" value="1"/>
</dbReference>
<gene>
    <name evidence="11" type="ORF">EURHEDRAFT_417069</name>
</gene>
<evidence type="ECO:0000256" key="1">
    <source>
        <dbReference type="ARBA" id="ARBA00007905"/>
    </source>
</evidence>
<protein>
    <recommendedName>
        <fullName evidence="2">D-xylose reductase [NAD(P)H]</fullName>
        <ecNumber evidence="2">1.1.1.307</ecNumber>
    </recommendedName>
</protein>
<feature type="active site" description="Proton donor" evidence="7">
    <location>
        <position position="54"/>
    </location>
</feature>
<keyword evidence="3" id="KW-0560">Oxidoreductase</keyword>
<dbReference type="PROSITE" id="PS00798">
    <property type="entry name" value="ALDOKETO_REDUCTASE_1"/>
    <property type="match status" value="1"/>
</dbReference>
<dbReference type="PANTHER" id="PTHR43827:SF13">
    <property type="entry name" value="ALDO_KETO REDUCTASE FAMILY PROTEIN"/>
    <property type="match status" value="1"/>
</dbReference>
<dbReference type="PRINTS" id="PR00069">
    <property type="entry name" value="ALDKETRDTASE"/>
</dbReference>
<dbReference type="SUPFAM" id="SSF51430">
    <property type="entry name" value="NAD(P)-linked oxidoreductase"/>
    <property type="match status" value="1"/>
</dbReference>
<evidence type="ECO:0000256" key="3">
    <source>
        <dbReference type="ARBA" id="ARBA00023002"/>
    </source>
</evidence>
<dbReference type="OrthoDB" id="416253at2759"/>
<dbReference type="Pfam" id="PF00248">
    <property type="entry name" value="Aldo_ket_red"/>
    <property type="match status" value="1"/>
</dbReference>
<keyword evidence="12" id="KW-1185">Reference proteome</keyword>
<evidence type="ECO:0000256" key="7">
    <source>
        <dbReference type="PIRSR" id="PIRSR000097-1"/>
    </source>
</evidence>
<dbReference type="AlphaFoldDB" id="A0A017S293"/>
<comment type="function">
    <text evidence="4">Catalyzes the initial reaction in the xylose utilization pathway by reducing D-xylose into xylitol. Xylose is a major component of hemicelluloses such as xylan. Most fungi utilize D-xylose via three enzymatic reactions, xylose reductase (XR), xylitol dehydrogenase (XDH), and xylulokinase, to form xylulose 5-phosphate, which enters pentose phosphate pathway.</text>
</comment>
<dbReference type="PIRSF" id="PIRSF000097">
    <property type="entry name" value="AKR"/>
    <property type="match status" value="1"/>
</dbReference>
<evidence type="ECO:0000313" key="11">
    <source>
        <dbReference type="EMBL" id="EYE90764.1"/>
    </source>
</evidence>
<evidence type="ECO:0000256" key="2">
    <source>
        <dbReference type="ARBA" id="ARBA00012845"/>
    </source>
</evidence>
<dbReference type="InterPro" id="IPR018170">
    <property type="entry name" value="Aldo/ket_reductase_CS"/>
</dbReference>
<dbReference type="CDD" id="cd19071">
    <property type="entry name" value="AKR_AKR1-5-like"/>
    <property type="match status" value="1"/>
</dbReference>
<comment type="similarity">
    <text evidence="1">Belongs to the aldo/keto reductase family.</text>
</comment>
<feature type="domain" description="NADP-dependent oxidoreductase" evidence="10">
    <location>
        <begin position="28"/>
        <end position="264"/>
    </location>
</feature>
<dbReference type="Gene3D" id="3.20.20.100">
    <property type="entry name" value="NADP-dependent oxidoreductase domain"/>
    <property type="match status" value="1"/>
</dbReference>
<dbReference type="PROSITE" id="PS00063">
    <property type="entry name" value="ALDOKETO_REDUCTASE_3"/>
    <property type="match status" value="1"/>
</dbReference>
<dbReference type="FunFam" id="3.20.20.100:FF:000015">
    <property type="entry name" value="Oxidoreductase, aldo/keto reductase family"/>
    <property type="match status" value="1"/>
</dbReference>
<sequence>MANLSLSTKYRMNSGHEIPALGFGSYLISNSQTPKVLQDVFNAGYRHVDSAVMYRNEKGCGLAIKGSGIDRSEIFYTTKILPSAMGHLRTAKQVDDCLQESELDYIDLILIHAPYGGKEARLGSWRALTEAQQAGKVKSIGVSNYGIHHLEELQEYINSTNGSKIDVGQYEIHPWCDRRNIIDWLKKHNIVVEAYSPLAHGSRFNESILKTLGKKYNKSPAQIMIRWVLQNGIVPLPKSSTAERIKGNADVFDFELSEDEVNMLHTGEYSPTDWDPTLDYD</sequence>
<evidence type="ECO:0000256" key="4">
    <source>
        <dbReference type="ARBA" id="ARBA00025065"/>
    </source>
</evidence>
<dbReference type="InterPro" id="IPR023210">
    <property type="entry name" value="NADP_OxRdtase_dom"/>
</dbReference>
<dbReference type="PANTHER" id="PTHR43827">
    <property type="entry name" value="2,5-DIKETO-D-GLUCONIC ACID REDUCTASE"/>
    <property type="match status" value="1"/>
</dbReference>
<comment type="catalytic activity">
    <reaction evidence="5">
        <text>xylitol + NADP(+) = D-xylose + NADPH + H(+)</text>
        <dbReference type="Rhea" id="RHEA:27445"/>
        <dbReference type="ChEBI" id="CHEBI:15378"/>
        <dbReference type="ChEBI" id="CHEBI:17151"/>
        <dbReference type="ChEBI" id="CHEBI:53455"/>
        <dbReference type="ChEBI" id="CHEBI:57783"/>
        <dbReference type="ChEBI" id="CHEBI:58349"/>
        <dbReference type="EC" id="1.1.1.307"/>
    </reaction>
</comment>
<dbReference type="EMBL" id="KK088453">
    <property type="protein sequence ID" value="EYE90764.1"/>
    <property type="molecule type" value="Genomic_DNA"/>
</dbReference>
<comment type="catalytic activity">
    <reaction evidence="6">
        <text>xylitol + NAD(+) = D-xylose + NADH + H(+)</text>
        <dbReference type="Rhea" id="RHEA:27441"/>
        <dbReference type="ChEBI" id="CHEBI:15378"/>
        <dbReference type="ChEBI" id="CHEBI:17151"/>
        <dbReference type="ChEBI" id="CHEBI:53455"/>
        <dbReference type="ChEBI" id="CHEBI:57540"/>
        <dbReference type="ChEBI" id="CHEBI:57945"/>
        <dbReference type="EC" id="1.1.1.307"/>
    </reaction>
</comment>
<reference evidence="12" key="1">
    <citation type="journal article" date="2014" name="Nat. Commun.">
        <title>Genomic adaptations of the halophilic Dead Sea filamentous fungus Eurotium rubrum.</title>
        <authorList>
            <person name="Kis-Papo T."/>
            <person name="Weig A.R."/>
            <person name="Riley R."/>
            <person name="Persoh D."/>
            <person name="Salamov A."/>
            <person name="Sun H."/>
            <person name="Lipzen A."/>
            <person name="Wasser S.P."/>
            <person name="Rambold G."/>
            <person name="Grigoriev I.V."/>
            <person name="Nevo E."/>
        </authorList>
    </citation>
    <scope>NUCLEOTIDE SEQUENCE [LARGE SCALE GENOMIC DNA]</scope>
    <source>
        <strain evidence="12">CBS 135680</strain>
    </source>
</reference>
<evidence type="ECO:0000256" key="9">
    <source>
        <dbReference type="PIRSR" id="PIRSR000097-3"/>
    </source>
</evidence>
<dbReference type="STRING" id="1388766.A0A017S293"/>
<evidence type="ECO:0000256" key="8">
    <source>
        <dbReference type="PIRSR" id="PIRSR000097-2"/>
    </source>
</evidence>
<dbReference type="GO" id="GO:0016491">
    <property type="term" value="F:oxidoreductase activity"/>
    <property type="evidence" value="ECO:0007669"/>
    <property type="project" value="UniProtKB-KW"/>
</dbReference>